<reference evidence="19 20" key="1">
    <citation type="submission" date="2020-05" db="EMBL/GenBank/DDBJ databases">
        <authorList>
            <person name="Whitworth D."/>
        </authorList>
    </citation>
    <scope>NUCLEOTIDE SEQUENCE [LARGE SCALE GENOMIC DNA]</scope>
    <source>
        <strain evidence="19 20">CA046A</strain>
    </source>
</reference>
<evidence type="ECO:0000259" key="18">
    <source>
        <dbReference type="PROSITE" id="PS50142"/>
    </source>
</evidence>
<evidence type="ECO:0000256" key="10">
    <source>
        <dbReference type="ARBA" id="ARBA00022723"/>
    </source>
</evidence>
<dbReference type="HAMAP" id="MF_00104">
    <property type="entry name" value="RNase_III"/>
    <property type="match status" value="1"/>
</dbReference>
<dbReference type="SMART" id="SM00358">
    <property type="entry name" value="DSRM"/>
    <property type="match status" value="1"/>
</dbReference>
<dbReference type="GO" id="GO:0046872">
    <property type="term" value="F:metal ion binding"/>
    <property type="evidence" value="ECO:0007669"/>
    <property type="project" value="UniProtKB-KW"/>
</dbReference>
<protein>
    <recommendedName>
        <fullName evidence="15">Ribonuclease 3</fullName>
        <ecNumber evidence="15">3.1.26.3</ecNumber>
    </recommendedName>
    <alternativeName>
        <fullName evidence="15">Ribonuclease III</fullName>
        <shortName evidence="15">RNase III</shortName>
    </alternativeName>
</protein>
<dbReference type="GO" id="GO:0042802">
    <property type="term" value="F:identical protein binding"/>
    <property type="evidence" value="ECO:0007669"/>
    <property type="project" value="UniProtKB-ARBA"/>
</dbReference>
<keyword evidence="8 15" id="KW-0819">tRNA processing</keyword>
<evidence type="ECO:0000256" key="6">
    <source>
        <dbReference type="ARBA" id="ARBA00022552"/>
    </source>
</evidence>
<dbReference type="SMART" id="SM00535">
    <property type="entry name" value="RIBOc"/>
    <property type="match status" value="1"/>
</dbReference>
<feature type="binding site" evidence="15">
    <location>
        <position position="52"/>
    </location>
    <ligand>
        <name>Mg(2+)</name>
        <dbReference type="ChEBI" id="CHEBI:18420"/>
    </ligand>
</feature>
<feature type="binding site" evidence="15">
    <location>
        <position position="128"/>
    </location>
    <ligand>
        <name>Mg(2+)</name>
        <dbReference type="ChEBI" id="CHEBI:18420"/>
    </ligand>
</feature>
<evidence type="ECO:0000313" key="19">
    <source>
        <dbReference type="EMBL" id="NOK09132.1"/>
    </source>
</evidence>
<evidence type="ECO:0000256" key="14">
    <source>
        <dbReference type="ARBA" id="ARBA00022884"/>
    </source>
</evidence>
<dbReference type="GO" id="GO:0004525">
    <property type="term" value="F:ribonuclease III activity"/>
    <property type="evidence" value="ECO:0007669"/>
    <property type="project" value="UniProtKB-UniRule"/>
</dbReference>
<comment type="caution">
    <text evidence="19">The sequence shown here is derived from an EMBL/GenBank/DDBJ whole genome shotgun (WGS) entry which is preliminary data.</text>
</comment>
<evidence type="ECO:0000256" key="5">
    <source>
        <dbReference type="ARBA" id="ARBA00022490"/>
    </source>
</evidence>
<dbReference type="SUPFAM" id="SSF54768">
    <property type="entry name" value="dsRNA-binding domain-like"/>
    <property type="match status" value="1"/>
</dbReference>
<keyword evidence="9 15" id="KW-0540">Nuclease</keyword>
<evidence type="ECO:0000256" key="7">
    <source>
        <dbReference type="ARBA" id="ARBA00022664"/>
    </source>
</evidence>
<feature type="region of interest" description="Disordered" evidence="16">
    <location>
        <begin position="237"/>
        <end position="285"/>
    </location>
</feature>
<dbReference type="SUPFAM" id="SSF69065">
    <property type="entry name" value="RNase III domain-like"/>
    <property type="match status" value="1"/>
</dbReference>
<dbReference type="Proteomes" id="UP000528460">
    <property type="component" value="Unassembled WGS sequence"/>
</dbReference>
<keyword evidence="5 15" id="KW-0963">Cytoplasm</keyword>
<keyword evidence="6 15" id="KW-0698">rRNA processing</keyword>
<dbReference type="CDD" id="cd00593">
    <property type="entry name" value="RIBOc"/>
    <property type="match status" value="1"/>
</dbReference>
<dbReference type="AlphaFoldDB" id="A0A7Y4NCD1"/>
<comment type="function">
    <text evidence="15">Digests double-stranded RNA. Involved in the processing of primary rRNA transcript to yield the immediate precursors to the large and small rRNAs (23S and 16S). Processes some mRNAs, and tRNAs when they are encoded in the rRNA operon. Processes pre-crRNA and tracrRNA of type II CRISPR loci if present in the organism.</text>
</comment>
<dbReference type="InterPro" id="IPR036389">
    <property type="entry name" value="RNase_III_sf"/>
</dbReference>
<dbReference type="CDD" id="cd10845">
    <property type="entry name" value="DSRM_RNAse_III_family"/>
    <property type="match status" value="1"/>
</dbReference>
<feature type="domain" description="RNase III" evidence="18">
    <location>
        <begin position="10"/>
        <end position="139"/>
    </location>
</feature>
<keyword evidence="13 15" id="KW-0460">Magnesium</keyword>
<keyword evidence="10 15" id="KW-0479">Metal-binding</keyword>
<evidence type="ECO:0000256" key="12">
    <source>
        <dbReference type="ARBA" id="ARBA00022801"/>
    </source>
</evidence>
<sequence length="509" mass="56774">MEKMTLAERVQALEARLGVQFSKRDLALEALTHKTYVNENRDQNLKDNQRLEFLGDAVVDLAVSHRLMDRCPGVPEGELTKMRARIVHEEGLARVARSLRLGELLLLGRGESQSGGRDKNSLLADALEAVLGAVYLSGGLEPALALVDRCFGELVEEVASGAGRLDYKTLLQELSHEKLKLSPRYRVVSETGPEHAKVFEVEVCIGEAVYARATGRNKKEAEQAAARTTLERLKAEAAAVQERIAPKKRSTDADDADTAAQATPAPQAPPEEEEAPRFLKRELPRPRGRFTRVEAQRLSFFELTRAEGKETLEAAIEATEHRYSLLRTLEHRYNGPRGELTQVDMENVLRQHGIMETLEARERHNIQTAYASQRGATGRVGWALGLSPSELQRLTHALKLEEEVEALRERFRNEVLATGHLTHRLDLLGRDKYLVDLGIQKRFADALRKELERLAKDALPDATDLHSLANVVGRKHGAPAELVTRAFERLNLTEGLRKQLSAQAQSPSH</sequence>
<dbReference type="GO" id="GO:0003725">
    <property type="term" value="F:double-stranded RNA binding"/>
    <property type="evidence" value="ECO:0007669"/>
    <property type="project" value="TreeGrafter"/>
</dbReference>
<dbReference type="FunFam" id="1.10.1520.10:FF:000001">
    <property type="entry name" value="Ribonuclease 3"/>
    <property type="match status" value="1"/>
</dbReference>
<dbReference type="Gene3D" id="1.10.1520.10">
    <property type="entry name" value="Ribonuclease III domain"/>
    <property type="match status" value="1"/>
</dbReference>
<comment type="subcellular location">
    <subcellularLocation>
        <location evidence="2 15">Cytoplasm</location>
    </subcellularLocation>
</comment>
<evidence type="ECO:0000256" key="2">
    <source>
        <dbReference type="ARBA" id="ARBA00004496"/>
    </source>
</evidence>
<dbReference type="PROSITE" id="PS50137">
    <property type="entry name" value="DS_RBD"/>
    <property type="match status" value="1"/>
</dbReference>
<accession>A0A7Y4NCD1</accession>
<evidence type="ECO:0000313" key="20">
    <source>
        <dbReference type="Proteomes" id="UP000528460"/>
    </source>
</evidence>
<gene>
    <name evidence="15 19" type="primary">rnc</name>
    <name evidence="19" type="ORF">HNS30_08825</name>
</gene>
<dbReference type="GO" id="GO:0008033">
    <property type="term" value="P:tRNA processing"/>
    <property type="evidence" value="ECO:0007669"/>
    <property type="project" value="UniProtKB-KW"/>
</dbReference>
<comment type="similarity">
    <text evidence="3">Belongs to the ribonuclease III family.</text>
</comment>
<keyword evidence="11 15" id="KW-0255">Endonuclease</keyword>
<comment type="catalytic activity">
    <reaction evidence="1 15">
        <text>Endonucleolytic cleavage to 5'-phosphomonoester.</text>
        <dbReference type="EC" id="3.1.26.3"/>
    </reaction>
</comment>
<dbReference type="FunFam" id="3.30.160.20:FF:000003">
    <property type="entry name" value="Ribonuclease 3"/>
    <property type="match status" value="1"/>
</dbReference>
<evidence type="ECO:0000256" key="13">
    <source>
        <dbReference type="ARBA" id="ARBA00022842"/>
    </source>
</evidence>
<keyword evidence="12 15" id="KW-0378">Hydrolase</keyword>
<dbReference type="InterPro" id="IPR000999">
    <property type="entry name" value="RNase_III_dom"/>
</dbReference>
<dbReference type="PANTHER" id="PTHR11207">
    <property type="entry name" value="RIBONUCLEASE III"/>
    <property type="match status" value="1"/>
</dbReference>
<dbReference type="PANTHER" id="PTHR11207:SF0">
    <property type="entry name" value="RIBONUCLEASE 3"/>
    <property type="match status" value="1"/>
</dbReference>
<dbReference type="InterPro" id="IPR014720">
    <property type="entry name" value="dsRBD_dom"/>
</dbReference>
<dbReference type="GO" id="GO:0010468">
    <property type="term" value="P:regulation of gene expression"/>
    <property type="evidence" value="ECO:0007669"/>
    <property type="project" value="TreeGrafter"/>
</dbReference>
<dbReference type="GO" id="GO:0019843">
    <property type="term" value="F:rRNA binding"/>
    <property type="evidence" value="ECO:0007669"/>
    <property type="project" value="UniProtKB-KW"/>
</dbReference>
<dbReference type="InterPro" id="IPR011907">
    <property type="entry name" value="RNase_III"/>
</dbReference>
<dbReference type="EC" id="3.1.26.3" evidence="15"/>
<dbReference type="GO" id="GO:0006397">
    <property type="term" value="P:mRNA processing"/>
    <property type="evidence" value="ECO:0007669"/>
    <property type="project" value="UniProtKB-UniRule"/>
</dbReference>
<evidence type="ECO:0000256" key="15">
    <source>
        <dbReference type="HAMAP-Rule" id="MF_00104"/>
    </source>
</evidence>
<proteinExistence type="inferred from homology"/>
<dbReference type="NCBIfam" id="TIGR02191">
    <property type="entry name" value="RNaseIII"/>
    <property type="match status" value="1"/>
</dbReference>
<evidence type="ECO:0000256" key="8">
    <source>
        <dbReference type="ARBA" id="ARBA00022694"/>
    </source>
</evidence>
<keyword evidence="14 15" id="KW-0694">RNA-binding</keyword>
<dbReference type="GO" id="GO:0006364">
    <property type="term" value="P:rRNA processing"/>
    <property type="evidence" value="ECO:0007669"/>
    <property type="project" value="UniProtKB-UniRule"/>
</dbReference>
<evidence type="ECO:0000256" key="16">
    <source>
        <dbReference type="SAM" id="MobiDB-lite"/>
    </source>
</evidence>
<organism evidence="19 20">
    <name type="scientific">Corallococcus exercitus</name>
    <dbReference type="NCBI Taxonomy" id="2316736"/>
    <lineage>
        <taxon>Bacteria</taxon>
        <taxon>Pseudomonadati</taxon>
        <taxon>Myxococcota</taxon>
        <taxon>Myxococcia</taxon>
        <taxon>Myxococcales</taxon>
        <taxon>Cystobacterineae</taxon>
        <taxon>Myxococcaceae</taxon>
        <taxon>Corallococcus</taxon>
    </lineage>
</organism>
<keyword evidence="15" id="KW-0699">rRNA-binding</keyword>
<feature type="compositionally biased region" description="Basic and acidic residues" evidence="16">
    <location>
        <begin position="275"/>
        <end position="285"/>
    </location>
</feature>
<evidence type="ECO:0000256" key="3">
    <source>
        <dbReference type="ARBA" id="ARBA00010183"/>
    </source>
</evidence>
<dbReference type="EMBL" id="JABFJW010000048">
    <property type="protein sequence ID" value="NOK09132.1"/>
    <property type="molecule type" value="Genomic_DNA"/>
</dbReference>
<evidence type="ECO:0000256" key="1">
    <source>
        <dbReference type="ARBA" id="ARBA00000109"/>
    </source>
</evidence>
<evidence type="ECO:0000256" key="4">
    <source>
        <dbReference type="ARBA" id="ARBA00011738"/>
    </source>
</evidence>
<dbReference type="Gene3D" id="3.30.160.20">
    <property type="match status" value="1"/>
</dbReference>
<comment type="subunit">
    <text evidence="4 15">Homodimer.</text>
</comment>
<evidence type="ECO:0000259" key="17">
    <source>
        <dbReference type="PROSITE" id="PS50137"/>
    </source>
</evidence>
<evidence type="ECO:0000256" key="9">
    <source>
        <dbReference type="ARBA" id="ARBA00022722"/>
    </source>
</evidence>
<feature type="active site" evidence="15">
    <location>
        <position position="128"/>
    </location>
</feature>
<keyword evidence="7 15" id="KW-0507">mRNA processing</keyword>
<feature type="domain" description="DRBM" evidence="17">
    <location>
        <begin position="166"/>
        <end position="235"/>
    </location>
</feature>
<feature type="active site" evidence="15">
    <location>
        <position position="56"/>
    </location>
</feature>
<feature type="binding site" evidence="15">
    <location>
        <position position="125"/>
    </location>
    <ligand>
        <name>Mg(2+)</name>
        <dbReference type="ChEBI" id="CHEBI:18420"/>
    </ligand>
</feature>
<dbReference type="PROSITE" id="PS50142">
    <property type="entry name" value="RNASE_3_2"/>
    <property type="match status" value="1"/>
</dbReference>
<dbReference type="Pfam" id="PF00035">
    <property type="entry name" value="dsrm"/>
    <property type="match status" value="1"/>
</dbReference>
<name>A0A7Y4NCD1_9BACT</name>
<dbReference type="PROSITE" id="PS00517">
    <property type="entry name" value="RNASE_3_1"/>
    <property type="match status" value="1"/>
</dbReference>
<dbReference type="GO" id="GO:0005737">
    <property type="term" value="C:cytoplasm"/>
    <property type="evidence" value="ECO:0007669"/>
    <property type="project" value="UniProtKB-SubCell"/>
</dbReference>
<dbReference type="Pfam" id="PF14622">
    <property type="entry name" value="Ribonucleas_3_3"/>
    <property type="match status" value="1"/>
</dbReference>
<comment type="cofactor">
    <cofactor evidence="15">
        <name>Mg(2+)</name>
        <dbReference type="ChEBI" id="CHEBI:18420"/>
    </cofactor>
</comment>
<evidence type="ECO:0000256" key="11">
    <source>
        <dbReference type="ARBA" id="ARBA00022759"/>
    </source>
</evidence>